<proteinExistence type="predicted"/>
<dbReference type="HOGENOM" id="CLU_2088063_0_0_1"/>
<keyword evidence="2" id="KW-1185">Reference proteome</keyword>
<sequence length="117" mass="12890">MFLGFRPHRIPELVEDADDGGDGYVVAAADDGGGGQGTETPCLVETQKGETLNSMTFDQAIHYLPYPYQTIHCKPISSKRSNTQNRAQISLLFTIKTKYAGFIYDRKETSAGNSRGR</sequence>
<dbReference type="AlphaFoldDB" id="W1NLT6"/>
<evidence type="ECO:0000313" key="1">
    <source>
        <dbReference type="EMBL" id="ERM96508.1"/>
    </source>
</evidence>
<dbReference type="Proteomes" id="UP000017836">
    <property type="component" value="Unassembled WGS sequence"/>
</dbReference>
<accession>W1NLT6</accession>
<name>W1NLT6_AMBTC</name>
<gene>
    <name evidence="1" type="ORF">AMTR_s00001p00262360</name>
</gene>
<dbReference type="Gramene" id="ERM96508">
    <property type="protein sequence ID" value="ERM96508"/>
    <property type="gene ID" value="AMTR_s00001p00262360"/>
</dbReference>
<protein>
    <submittedName>
        <fullName evidence="1">Uncharacterized protein</fullName>
    </submittedName>
</protein>
<organism evidence="1 2">
    <name type="scientific">Amborella trichopoda</name>
    <dbReference type="NCBI Taxonomy" id="13333"/>
    <lineage>
        <taxon>Eukaryota</taxon>
        <taxon>Viridiplantae</taxon>
        <taxon>Streptophyta</taxon>
        <taxon>Embryophyta</taxon>
        <taxon>Tracheophyta</taxon>
        <taxon>Spermatophyta</taxon>
        <taxon>Magnoliopsida</taxon>
        <taxon>Amborellales</taxon>
        <taxon>Amborellaceae</taxon>
        <taxon>Amborella</taxon>
    </lineage>
</organism>
<reference evidence="2" key="1">
    <citation type="journal article" date="2013" name="Science">
        <title>The Amborella genome and the evolution of flowering plants.</title>
        <authorList>
            <consortium name="Amborella Genome Project"/>
        </authorList>
    </citation>
    <scope>NUCLEOTIDE SEQUENCE [LARGE SCALE GENOMIC DNA]</scope>
</reference>
<evidence type="ECO:0000313" key="2">
    <source>
        <dbReference type="Proteomes" id="UP000017836"/>
    </source>
</evidence>
<dbReference type="EMBL" id="KI397142">
    <property type="protein sequence ID" value="ERM96508.1"/>
    <property type="molecule type" value="Genomic_DNA"/>
</dbReference>